<organism evidence="1">
    <name type="scientific">seawater metagenome</name>
    <dbReference type="NCBI Taxonomy" id="1561972"/>
    <lineage>
        <taxon>unclassified sequences</taxon>
        <taxon>metagenomes</taxon>
        <taxon>ecological metagenomes</taxon>
    </lineage>
</organism>
<reference evidence="1" key="1">
    <citation type="submission" date="2019-09" db="EMBL/GenBank/DDBJ databases">
        <authorList>
            <person name="Needham M D."/>
        </authorList>
    </citation>
    <scope>NUCLEOTIDE SEQUENCE</scope>
</reference>
<accession>A0A5E8CJA6</accession>
<dbReference type="EMBL" id="CABVLZ010000003">
    <property type="protein sequence ID" value="VVU95157.1"/>
    <property type="molecule type" value="Genomic_DNA"/>
</dbReference>
<evidence type="ECO:0000313" key="1">
    <source>
        <dbReference type="EMBL" id="VVU95157.1"/>
    </source>
</evidence>
<gene>
    <name evidence="1" type="ORF">CPAV1605_882</name>
</gene>
<dbReference type="AlphaFoldDB" id="A0A5E8CJA6"/>
<proteinExistence type="predicted"/>
<protein>
    <submittedName>
        <fullName evidence="1">Uncharacterized protein</fullName>
    </submittedName>
</protein>
<name>A0A5E8CJA6_9ZZZZ</name>
<sequence>MKEELKKKYNSLENKEEFILNHPKEEYLKFLKSEFGYTINKTNDLEYTVELKEKVSSQEKNIRAKHKEKLQMLKNKRCNTYGRTLKSMKKDVGEDMLNSYLSAQNSMKGYPIPDPQEILKNKAKYQKQFEEYGQMIKTMQKENPDVSKTLNNTPYHKYVEQILKKINSE</sequence>